<feature type="region of interest" description="Disordered" evidence="1">
    <location>
        <begin position="712"/>
        <end position="738"/>
    </location>
</feature>
<feature type="compositionally biased region" description="Low complexity" evidence="1">
    <location>
        <begin position="188"/>
        <end position="200"/>
    </location>
</feature>
<dbReference type="EMBL" id="JAOPHQ010005977">
    <property type="protein sequence ID" value="KAK0133641.1"/>
    <property type="molecule type" value="Genomic_DNA"/>
</dbReference>
<feature type="compositionally biased region" description="Basic and acidic residues" evidence="1">
    <location>
        <begin position="1579"/>
        <end position="1588"/>
    </location>
</feature>
<feature type="region of interest" description="Disordered" evidence="1">
    <location>
        <begin position="463"/>
        <end position="489"/>
    </location>
</feature>
<feature type="compositionally biased region" description="Polar residues" evidence="1">
    <location>
        <begin position="1663"/>
        <end position="1680"/>
    </location>
</feature>
<feature type="region of interest" description="Disordered" evidence="1">
    <location>
        <begin position="1543"/>
        <end position="1649"/>
    </location>
</feature>
<feature type="compositionally biased region" description="Polar residues" evidence="1">
    <location>
        <begin position="266"/>
        <end position="281"/>
    </location>
</feature>
<feature type="compositionally biased region" description="Polar residues" evidence="1">
    <location>
        <begin position="160"/>
        <end position="180"/>
    </location>
</feature>
<feature type="region of interest" description="Disordered" evidence="1">
    <location>
        <begin position="1461"/>
        <end position="1497"/>
    </location>
</feature>
<feature type="region of interest" description="Disordered" evidence="1">
    <location>
        <begin position="890"/>
        <end position="909"/>
    </location>
</feature>
<feature type="compositionally biased region" description="Polar residues" evidence="1">
    <location>
        <begin position="1906"/>
        <end position="1919"/>
    </location>
</feature>
<feature type="compositionally biased region" description="Basic and acidic residues" evidence="1">
    <location>
        <begin position="1332"/>
        <end position="1341"/>
    </location>
</feature>
<feature type="compositionally biased region" description="Basic and acidic residues" evidence="1">
    <location>
        <begin position="1853"/>
        <end position="1884"/>
    </location>
</feature>
<feature type="compositionally biased region" description="Basic and acidic residues" evidence="1">
    <location>
        <begin position="300"/>
        <end position="309"/>
    </location>
</feature>
<proteinExistence type="predicted"/>
<feature type="compositionally biased region" description="Polar residues" evidence="1">
    <location>
        <begin position="384"/>
        <end position="393"/>
    </location>
</feature>
<feature type="compositionally biased region" description="Basic and acidic residues" evidence="1">
    <location>
        <begin position="951"/>
        <end position="967"/>
    </location>
</feature>
<feature type="region of interest" description="Disordered" evidence="1">
    <location>
        <begin position="352"/>
        <end position="393"/>
    </location>
</feature>
<accession>A0AA47NPS4</accession>
<feature type="compositionally biased region" description="Low complexity" evidence="1">
    <location>
        <begin position="214"/>
        <end position="225"/>
    </location>
</feature>
<feature type="compositionally biased region" description="Basic and acidic residues" evidence="1">
    <location>
        <begin position="1423"/>
        <end position="1433"/>
    </location>
</feature>
<feature type="compositionally biased region" description="Polar residues" evidence="1">
    <location>
        <begin position="1887"/>
        <end position="1896"/>
    </location>
</feature>
<feature type="compositionally biased region" description="Low complexity" evidence="1">
    <location>
        <begin position="1961"/>
        <end position="1972"/>
    </location>
</feature>
<evidence type="ECO:0000313" key="2">
    <source>
        <dbReference type="EMBL" id="KAK0133641.1"/>
    </source>
</evidence>
<feature type="compositionally biased region" description="Basic and acidic residues" evidence="1">
    <location>
        <begin position="352"/>
        <end position="382"/>
    </location>
</feature>
<feature type="region of interest" description="Disordered" evidence="1">
    <location>
        <begin position="1395"/>
        <end position="1433"/>
    </location>
</feature>
<feature type="compositionally biased region" description="Polar residues" evidence="1">
    <location>
        <begin position="105"/>
        <end position="115"/>
    </location>
</feature>
<feature type="compositionally biased region" description="Basic and acidic residues" evidence="1">
    <location>
        <begin position="1817"/>
        <end position="1837"/>
    </location>
</feature>
<feature type="compositionally biased region" description="Basic and acidic residues" evidence="1">
    <location>
        <begin position="1479"/>
        <end position="1493"/>
    </location>
</feature>
<protein>
    <submittedName>
        <fullName evidence="2">Beta/gamma crystallin domain-containing protein 1</fullName>
    </submittedName>
</protein>
<feature type="compositionally biased region" description="Basic and acidic residues" evidence="1">
    <location>
        <begin position="148"/>
        <end position="159"/>
    </location>
</feature>
<feature type="region of interest" description="Disordered" evidence="1">
    <location>
        <begin position="148"/>
        <end position="313"/>
    </location>
</feature>
<feature type="compositionally biased region" description="Polar residues" evidence="1">
    <location>
        <begin position="1546"/>
        <end position="1557"/>
    </location>
</feature>
<keyword evidence="3" id="KW-1185">Reference proteome</keyword>
<feature type="compositionally biased region" description="Polar residues" evidence="1">
    <location>
        <begin position="1628"/>
        <end position="1638"/>
    </location>
</feature>
<feature type="region of interest" description="Disordered" evidence="1">
    <location>
        <begin position="1331"/>
        <end position="1357"/>
    </location>
</feature>
<feature type="region of interest" description="Disordered" evidence="1">
    <location>
        <begin position="45"/>
        <end position="82"/>
    </location>
</feature>
<feature type="region of interest" description="Disordered" evidence="1">
    <location>
        <begin position="951"/>
        <end position="977"/>
    </location>
</feature>
<feature type="compositionally biased region" description="Basic and acidic residues" evidence="1">
    <location>
        <begin position="846"/>
        <end position="859"/>
    </location>
</feature>
<evidence type="ECO:0000256" key="1">
    <source>
        <dbReference type="SAM" id="MobiDB-lite"/>
    </source>
</evidence>
<feature type="compositionally biased region" description="Basic and acidic residues" evidence="1">
    <location>
        <begin position="45"/>
        <end position="57"/>
    </location>
</feature>
<feature type="region of interest" description="Disordered" evidence="1">
    <location>
        <begin position="846"/>
        <end position="882"/>
    </location>
</feature>
<feature type="compositionally biased region" description="Basic and acidic residues" evidence="1">
    <location>
        <begin position="1715"/>
        <end position="1737"/>
    </location>
</feature>
<feature type="region of interest" description="Disordered" evidence="1">
    <location>
        <begin position="571"/>
        <end position="631"/>
    </location>
</feature>
<feature type="region of interest" description="Disordered" evidence="1">
    <location>
        <begin position="97"/>
        <end position="120"/>
    </location>
</feature>
<name>A0AA47NPS4_MERPO</name>
<reference evidence="2" key="1">
    <citation type="journal article" date="2023" name="Front. Mar. Sci.">
        <title>A new Merluccius polli reference genome to investigate the effects of global change in West African waters.</title>
        <authorList>
            <person name="Mateo J.L."/>
            <person name="Blanco-Fernandez C."/>
            <person name="Garcia-Vazquez E."/>
            <person name="Machado-Schiaffino G."/>
        </authorList>
    </citation>
    <scope>NUCLEOTIDE SEQUENCE</scope>
    <source>
        <strain evidence="2">C29</strain>
        <tissue evidence="2">Fin</tissue>
    </source>
</reference>
<feature type="compositionally biased region" description="Polar residues" evidence="1">
    <location>
        <begin position="571"/>
        <end position="581"/>
    </location>
</feature>
<feature type="compositionally biased region" description="Polar residues" evidence="1">
    <location>
        <begin position="1998"/>
        <end position="2013"/>
    </location>
</feature>
<dbReference type="Proteomes" id="UP001174136">
    <property type="component" value="Unassembled WGS sequence"/>
</dbReference>
<comment type="caution">
    <text evidence="2">The sequence shown here is derived from an EMBL/GenBank/DDBJ whole genome shotgun (WGS) entry which is preliminary data.</text>
</comment>
<feature type="compositionally biased region" description="Basic and acidic residues" evidence="1">
    <location>
        <begin position="1612"/>
        <end position="1626"/>
    </location>
</feature>
<evidence type="ECO:0000313" key="3">
    <source>
        <dbReference type="Proteomes" id="UP001174136"/>
    </source>
</evidence>
<gene>
    <name evidence="2" type="primary">CRYBG1_0</name>
    <name evidence="2" type="ORF">N1851_030831</name>
</gene>
<feature type="compositionally biased region" description="Basic and acidic residues" evidence="1">
    <location>
        <begin position="897"/>
        <end position="909"/>
    </location>
</feature>
<feature type="compositionally biased region" description="Basic and acidic residues" evidence="1">
    <location>
        <begin position="595"/>
        <end position="610"/>
    </location>
</feature>
<sequence>MAVVKAIDRQSQAMIVQRSTEMAENYLDKEMLSGTQHLPEEHATLQKGSEQNDKMNESSEESDQQTHCHQDPGAMAMENGAEKAITISNKLSDVIPKAVSDSQKKPQSVSSISAEQKNKVTDHVEKSTVMAATAIGRKMNTSQACIRDNVESEERKAVQEDQQMTSSSIQTKQESVSVLVNSEELKDNVGNAENNVVNNESPGAHNSMKQSKTNDNVVPEDVNVNISEQKVEKANNEQSSSVIEKEKLNKHERKEDDNILLKESTESQIKSTHTLKVTSTDTQEEAKAFTKQESNQLEDTTDKTQHKSNEVLMETPVLVINSTQETKANNTDAQEAAKMQESSTVVLGLETSAKDTDSKVSPKKDPIIIDQDQKFQKPDKTPDSLVNTTPKMTTISTNVPKDCEKDSIKEKINAEIKDKCSSSSENYEVVSSAKQESMETAKTQESSVIVGLKTSLKDTDYKVSPKQDLKEPTVIESKDESDPKPEKVPDLLVISRQKMADISTDVPKEDCEKDLRREKMETEIKDKISSSSENIAIVSSTIQKLVAFKTDTTDETQNKASMETPVLVVDSSQETKTMNTDTQKDVFAESSTDMLRVESSTKDRDSKCSPKQDPIIVHGPDQKIEKSEKTPDSIVNATQTMTTISTNVPKDCEKDSIKEKINAEIKDKCSSSSENYEVVSSAKQESMETAKTQESSVIVGLKTSLKDTDYKVSPKQDLKEPTVIESKDESDPKPEKVPDLLVISRQKMADISTDVPKEDCEKDLRREKMETEIKDKISSSSENIAIVSSTIQKLVAFKTDTTDETQNKASMETPVLVVDSSQETKTMNTDTQKDVFAESSTDILRVESSTKDRDSKCSPKQDPIIVHGPDQKIEKSEKTPDSIVNATQTMTAISTDVPKEDCEKDSTQEKINTENQDTCSLSTENIDIMSSTKQEPIAFKKDVSMTAEKLHQNERKGDEDVFSKESSDPQTKSMHTLKVTPTHKEVKSFTQEESKSISIRHERLVVTIDKTQNKVNEVLMVTPVLEMDSTQKTKAINTGIQKDEFAKAAVKTSTDTLRVETSAKDTDYKVIPKQDPIIVQDQEDTEQRANKRLVLEEMVTIGDSKPFSKESLDSQMKSPHALKATATDTQEEAKTFIKQESKPTSIKCDILEDTTDKTSNKANDVLTETPFLKMDSTQKHETINTDAQKVEFGKVAEKTHDSTNVLEVETSAKNTDSKVSPKQDLEEHIIIESQDQKISKSEETPDSLVNTLGNISTDVPKEKCEKDLTQEKINTENMGKCSLSSENIEIVSSSKQELMDFKKGENQDVSMTAENLKKSYILRVETIIVQSKDQKNQKPEEPSGLVTQAKYPKSDSRLERETVLENSLVEERKGIEQGANKKPVLEQMVTIVDSKPQPFSKESSESQMKSTHALKVTTTDTQEEAKTFTKQESKPISIKHETLEYTTDAIPNKAKKVLTETPVLGMDSTQKPKAMNTDAQKDGFAKGAKKPDESSTDILGVETSAKITDSKVIPKQDPIIIEHQDQKNKKLVEPSGLSIETKYSKSESTLGTETVVENSLVEERKDKTQGENNEVAQNQKEKVTEKGDQLTSATEIGTDGENQKTVISTKAGEVKDKGIQQKHEHNAVSMNSSIPQTDPTHESKAIKAQNLVKSYTDVGKTNESSMQATATHTFSKQVSKTPKLGETECNSEPSHSFGAFELRQASPSSWLDVEQGPKLDNKKENKRRLDTGASEDRCLEPEHLEDFIRSIKDGGIPFSHPPKKKLSYIKGSASQFALPAIKEDNMEKVLDPSQFKFGLRKQTQTLRDPSPAMVIKQKSEDRDGKTQSKRAEREESFIFKAMKSPAKNVIKALAEKQDKEPLEKDQQGESTKEEPQKLTSRLERMSILSNLMSSPKSCRKVREEVSATNSTAPSGQRDNILSPGKQGIVSLALSGTEPSDSAIKGRDRGLPAVGVGKGAASESLVSPSPLPSFSEIKLPDGIEKYLKKDKRTMEEAPQGSTQANHLNGKSKASTVMDVAPSANVDVGQEGPTGLPPKNKYIQPLLPKRPATIKPKVRI</sequence>
<feature type="region of interest" description="Disordered" evidence="1">
    <location>
        <begin position="1800"/>
        <end position="1972"/>
    </location>
</feature>
<feature type="compositionally biased region" description="Polar residues" evidence="1">
    <location>
        <begin position="1405"/>
        <end position="1420"/>
    </location>
</feature>
<feature type="region of interest" description="Disordered" evidence="1">
    <location>
        <begin position="1990"/>
        <end position="2058"/>
    </location>
</feature>
<feature type="region of interest" description="Disordered" evidence="1">
    <location>
        <begin position="1663"/>
        <end position="1737"/>
    </location>
</feature>
<organism evidence="2 3">
    <name type="scientific">Merluccius polli</name>
    <name type="common">Benguela hake</name>
    <name type="synonym">Merluccius cadenati</name>
    <dbReference type="NCBI Taxonomy" id="89951"/>
    <lineage>
        <taxon>Eukaryota</taxon>
        <taxon>Metazoa</taxon>
        <taxon>Chordata</taxon>
        <taxon>Craniata</taxon>
        <taxon>Vertebrata</taxon>
        <taxon>Euteleostomi</taxon>
        <taxon>Actinopterygii</taxon>
        <taxon>Neopterygii</taxon>
        <taxon>Teleostei</taxon>
        <taxon>Neoteleostei</taxon>
        <taxon>Acanthomorphata</taxon>
        <taxon>Zeiogadaria</taxon>
        <taxon>Gadariae</taxon>
        <taxon>Gadiformes</taxon>
        <taxon>Gadoidei</taxon>
        <taxon>Merlucciidae</taxon>
        <taxon>Merluccius</taxon>
    </lineage>
</organism>
<feature type="compositionally biased region" description="Basic and acidic residues" evidence="1">
    <location>
        <begin position="243"/>
        <end position="265"/>
    </location>
</feature>
<feature type="compositionally biased region" description="Basic and acidic residues" evidence="1">
    <location>
        <begin position="869"/>
        <end position="880"/>
    </location>
</feature>
<feature type="compositionally biased region" description="Basic and acidic residues" evidence="1">
    <location>
        <begin position="620"/>
        <end position="631"/>
    </location>
</feature>